<evidence type="ECO:0000256" key="1">
    <source>
        <dbReference type="SAM" id="MobiDB-lite"/>
    </source>
</evidence>
<feature type="region of interest" description="Disordered" evidence="1">
    <location>
        <begin position="38"/>
        <end position="58"/>
    </location>
</feature>
<comment type="caution">
    <text evidence="2">The sequence shown here is derived from an EMBL/GenBank/DDBJ whole genome shotgun (WGS) entry which is preliminary data.</text>
</comment>
<sequence length="134" mass="14888">MSATISQTSKNPGAAAGEHRLLSLISLLRFRHTPSNPYALSTPLSTPPKSSKPEPFFTNPPKLPETLDIYQHLHRHSIQYPTAPKSFSQSINLLPLLISYTSPSPTTGLINLEILLDPYELRNTTLCTEFVQSF</sequence>
<organism evidence="2 3">
    <name type="scientific">Orbilia oligospora</name>
    <name type="common">Nematode-trapping fungus</name>
    <name type="synonym">Arthrobotrys oligospora</name>
    <dbReference type="NCBI Taxonomy" id="2813651"/>
    <lineage>
        <taxon>Eukaryota</taxon>
        <taxon>Fungi</taxon>
        <taxon>Dikarya</taxon>
        <taxon>Ascomycota</taxon>
        <taxon>Pezizomycotina</taxon>
        <taxon>Orbiliomycetes</taxon>
        <taxon>Orbiliales</taxon>
        <taxon>Orbiliaceae</taxon>
        <taxon>Orbilia</taxon>
    </lineage>
</organism>
<name>A0A7C8VIN2_ORBOL</name>
<evidence type="ECO:0000313" key="2">
    <source>
        <dbReference type="EMBL" id="KAF3283160.1"/>
    </source>
</evidence>
<feature type="compositionally biased region" description="Low complexity" evidence="1">
    <location>
        <begin position="40"/>
        <end position="49"/>
    </location>
</feature>
<proteinExistence type="predicted"/>
<protein>
    <submittedName>
        <fullName evidence="2">Uncharacterized protein</fullName>
    </submittedName>
</protein>
<dbReference type="AlphaFoldDB" id="A0A7C8VIN2"/>
<dbReference type="EMBL" id="JAABOJ010000011">
    <property type="protein sequence ID" value="KAF3283160.1"/>
    <property type="molecule type" value="Genomic_DNA"/>
</dbReference>
<evidence type="ECO:0000313" key="3">
    <source>
        <dbReference type="Proteomes" id="UP000474640"/>
    </source>
</evidence>
<gene>
    <name evidence="2" type="ORF">TWF970_001139</name>
</gene>
<accession>A0A7C8VIN2</accession>
<dbReference type="Proteomes" id="UP000474640">
    <property type="component" value="Unassembled WGS sequence"/>
</dbReference>
<reference evidence="2 3" key="1">
    <citation type="submission" date="2020-01" db="EMBL/GenBank/DDBJ databases">
        <authorList>
            <person name="Palmer J.M."/>
        </authorList>
    </citation>
    <scope>NUCLEOTIDE SEQUENCE [LARGE SCALE GENOMIC DNA]</scope>
    <source>
        <strain evidence="2 3">TWF970</strain>
    </source>
</reference>